<evidence type="ECO:0000313" key="6">
    <source>
        <dbReference type="Proteomes" id="UP000007797"/>
    </source>
</evidence>
<dbReference type="InterPro" id="IPR008978">
    <property type="entry name" value="HSP20-like_chaperone"/>
</dbReference>
<evidence type="ECO:0000313" key="5">
    <source>
        <dbReference type="EMBL" id="EGG13424.1"/>
    </source>
</evidence>
<dbReference type="EMBL" id="GL883029">
    <property type="protein sequence ID" value="EGG13424.1"/>
    <property type="molecule type" value="Genomic_DNA"/>
</dbReference>
<dbReference type="RefSeq" id="XP_004350128.1">
    <property type="nucleotide sequence ID" value="XM_004350078.1"/>
</dbReference>
<organism evidence="5 6">
    <name type="scientific">Cavenderia fasciculata</name>
    <name type="common">Slime mold</name>
    <name type="synonym">Dictyostelium fasciculatum</name>
    <dbReference type="NCBI Taxonomy" id="261658"/>
    <lineage>
        <taxon>Eukaryota</taxon>
        <taxon>Amoebozoa</taxon>
        <taxon>Evosea</taxon>
        <taxon>Eumycetozoa</taxon>
        <taxon>Dictyostelia</taxon>
        <taxon>Acytosteliales</taxon>
        <taxon>Cavenderiaceae</taxon>
        <taxon>Cavenderia</taxon>
    </lineage>
</organism>
<dbReference type="CDD" id="cd06464">
    <property type="entry name" value="ACD_sHsps-like"/>
    <property type="match status" value="1"/>
</dbReference>
<comment type="similarity">
    <text evidence="1 2">Belongs to the small heat shock protein (HSP20) family.</text>
</comment>
<name>F4QFB7_CACFS</name>
<dbReference type="PROSITE" id="PS01031">
    <property type="entry name" value="SHSP"/>
    <property type="match status" value="1"/>
</dbReference>
<evidence type="ECO:0000256" key="3">
    <source>
        <dbReference type="SAM" id="MobiDB-lite"/>
    </source>
</evidence>
<feature type="domain" description="SHSP" evidence="4">
    <location>
        <begin position="183"/>
        <end position="291"/>
    </location>
</feature>
<dbReference type="AlphaFoldDB" id="F4QFB7"/>
<gene>
    <name evidence="5" type="ORF">DFA_11185</name>
</gene>
<dbReference type="OrthoDB" id="1431247at2759"/>
<dbReference type="SUPFAM" id="SSF49764">
    <property type="entry name" value="HSP20-like chaperones"/>
    <property type="match status" value="2"/>
</dbReference>
<dbReference type="Gene3D" id="2.60.40.790">
    <property type="match status" value="2"/>
</dbReference>
<accession>F4QFB7</accession>
<dbReference type="GeneID" id="14866263"/>
<dbReference type="InterPro" id="IPR002068">
    <property type="entry name" value="A-crystallin/Hsp20_dom"/>
</dbReference>
<dbReference type="Proteomes" id="UP000007797">
    <property type="component" value="Unassembled WGS sequence"/>
</dbReference>
<evidence type="ECO:0000256" key="2">
    <source>
        <dbReference type="RuleBase" id="RU003616"/>
    </source>
</evidence>
<feature type="region of interest" description="Disordered" evidence="3">
    <location>
        <begin position="152"/>
        <end position="219"/>
    </location>
</feature>
<dbReference type="Pfam" id="PF00011">
    <property type="entry name" value="HSP20"/>
    <property type="match status" value="1"/>
</dbReference>
<dbReference type="KEGG" id="dfa:DFA_11185"/>
<proteinExistence type="inferred from homology"/>
<feature type="region of interest" description="Disordered" evidence="3">
    <location>
        <begin position="95"/>
        <end position="123"/>
    </location>
</feature>
<evidence type="ECO:0000256" key="1">
    <source>
        <dbReference type="PROSITE-ProRule" id="PRU00285"/>
    </source>
</evidence>
<feature type="compositionally biased region" description="Low complexity" evidence="3">
    <location>
        <begin position="96"/>
        <end position="107"/>
    </location>
</feature>
<reference evidence="6" key="1">
    <citation type="journal article" date="2011" name="Genome Res.">
        <title>Phylogeny-wide analysis of social amoeba genomes highlights ancient origins for complex intercellular communication.</title>
        <authorList>
            <person name="Heidel A.J."/>
            <person name="Lawal H.M."/>
            <person name="Felder M."/>
            <person name="Schilde C."/>
            <person name="Helps N.R."/>
            <person name="Tunggal B."/>
            <person name="Rivero F."/>
            <person name="John U."/>
            <person name="Schleicher M."/>
            <person name="Eichinger L."/>
            <person name="Platzer M."/>
            <person name="Noegel A.A."/>
            <person name="Schaap P."/>
            <person name="Gloeckner G."/>
        </authorList>
    </citation>
    <scope>NUCLEOTIDE SEQUENCE [LARGE SCALE GENOMIC DNA]</scope>
    <source>
        <strain evidence="6">SH3</strain>
    </source>
</reference>
<sequence length="291" mass="31892">MAKEIPVPKCFIRNPYNPPFDLLENDQFYLVKVEIAGVKKEGVSAYVYGENLCITIHKKESFKQQPEGLYPSLEDLEPTPIHPELVEELSPVKNHQVPVSPQQSPSPINDESSHLLSEGDEESEIFNEEDAILETSTTETSTIIDQLLISSANSSDTTSTEESSVITEPSNSPSLESNEPTLITSSTTSTTTTNINNNIDHSNSLELSSSSSSNNNQVQVSTEMPLHLVSSPSTFKYIIKESVSSGLFSRNVIIPQNVDPSKISASFKDGLLILTLPKSNDKQSPIKININ</sequence>
<evidence type="ECO:0000259" key="4">
    <source>
        <dbReference type="PROSITE" id="PS01031"/>
    </source>
</evidence>
<keyword evidence="6" id="KW-1185">Reference proteome</keyword>
<protein>
    <recommendedName>
        <fullName evidence="4">SHSP domain-containing protein</fullName>
    </recommendedName>
</protein>